<dbReference type="InterPro" id="IPR003598">
    <property type="entry name" value="Ig_sub2"/>
</dbReference>
<dbReference type="InterPro" id="IPR007110">
    <property type="entry name" value="Ig-like_dom"/>
</dbReference>
<dbReference type="InterPro" id="IPR013151">
    <property type="entry name" value="Immunoglobulin_dom"/>
</dbReference>
<feature type="domain" description="Ig-like" evidence="5">
    <location>
        <begin position="180"/>
        <end position="259"/>
    </location>
</feature>
<proteinExistence type="predicted"/>
<dbReference type="AlphaFoldDB" id="A0ABD0KI15"/>
<keyword evidence="4" id="KW-0812">Transmembrane</keyword>
<dbReference type="Pfam" id="PF00047">
    <property type="entry name" value="ig"/>
    <property type="match status" value="1"/>
</dbReference>
<dbReference type="PANTHER" id="PTHR44170:SF6">
    <property type="entry name" value="CONTACTIN"/>
    <property type="match status" value="1"/>
</dbReference>
<reference evidence="6 7" key="1">
    <citation type="journal article" date="2023" name="Sci. Data">
        <title>Genome assembly of the Korean intertidal mud-creeper Batillaria attramentaria.</title>
        <authorList>
            <person name="Patra A.K."/>
            <person name="Ho P.T."/>
            <person name="Jun S."/>
            <person name="Lee S.J."/>
            <person name="Kim Y."/>
            <person name="Won Y.J."/>
        </authorList>
    </citation>
    <scope>NUCLEOTIDE SEQUENCE [LARGE SCALE GENOMIC DNA]</scope>
    <source>
        <strain evidence="6">Wonlab-2016</strain>
    </source>
</reference>
<feature type="domain" description="Ig-like" evidence="5">
    <location>
        <begin position="270"/>
        <end position="349"/>
    </location>
</feature>
<dbReference type="CDD" id="cd00096">
    <property type="entry name" value="Ig"/>
    <property type="match status" value="1"/>
</dbReference>
<keyword evidence="4" id="KW-1133">Transmembrane helix</keyword>
<evidence type="ECO:0000256" key="1">
    <source>
        <dbReference type="ARBA" id="ARBA00022737"/>
    </source>
</evidence>
<feature type="transmembrane region" description="Helical" evidence="4">
    <location>
        <begin position="389"/>
        <end position="410"/>
    </location>
</feature>
<dbReference type="Proteomes" id="UP001519460">
    <property type="component" value="Unassembled WGS sequence"/>
</dbReference>
<protein>
    <recommendedName>
        <fullName evidence="5">Ig-like domain-containing protein</fullName>
    </recommendedName>
</protein>
<dbReference type="InterPro" id="IPR013783">
    <property type="entry name" value="Ig-like_fold"/>
</dbReference>
<organism evidence="6 7">
    <name type="scientific">Batillaria attramentaria</name>
    <dbReference type="NCBI Taxonomy" id="370345"/>
    <lineage>
        <taxon>Eukaryota</taxon>
        <taxon>Metazoa</taxon>
        <taxon>Spiralia</taxon>
        <taxon>Lophotrochozoa</taxon>
        <taxon>Mollusca</taxon>
        <taxon>Gastropoda</taxon>
        <taxon>Caenogastropoda</taxon>
        <taxon>Sorbeoconcha</taxon>
        <taxon>Cerithioidea</taxon>
        <taxon>Batillariidae</taxon>
        <taxon>Batillaria</taxon>
    </lineage>
</organism>
<sequence length="452" mass="49451">MLGINSNGRISHNYNSGIQRDNSVHPPAKLTSAISKAKVSESDSMGKLVWAVCLTLILQMAAVSTERVKVEITPATSTVILPVGETLQLNCTGDPESNLTWYKDGTRVPLDKDVHLTISVGKQDKGTGDSDNNVSILTNRRVDVEDGGTYLCSDQNSEASVVVLIVTVDTKDDLFEYRHSAAISCSVEISPPDRGNYAAVVTWQKNGTKLSDDKKFTEHDNGTLEFQPVVTTREDAGVYQCVIGVGSGDDQQDGTRTFSLTETAVLYAKPLVVPFKRSENLEQEETLQLRCRVLGYPRPNITWTKDDVEIKPQEDGSRYQFSEYNGFPNAQLVLESVTSDDVGEYKCVAMASHVMFGCETSADERTTCETSAVASNYSAILLRVRGNLLFLWPLLGIVAEVVILFLIICISGKMRGKDDPSEQPIGGNPEGAARARQEGSVRHRRSTNTSQT</sequence>
<evidence type="ECO:0000313" key="6">
    <source>
        <dbReference type="EMBL" id="KAK7486809.1"/>
    </source>
</evidence>
<keyword evidence="7" id="KW-1185">Reference proteome</keyword>
<evidence type="ECO:0000256" key="2">
    <source>
        <dbReference type="ARBA" id="ARBA00023157"/>
    </source>
</evidence>
<dbReference type="GO" id="GO:0016020">
    <property type="term" value="C:membrane"/>
    <property type="evidence" value="ECO:0007669"/>
    <property type="project" value="UniProtKB-SubCell"/>
</dbReference>
<dbReference type="EMBL" id="JACVVK020000173">
    <property type="protein sequence ID" value="KAK7486809.1"/>
    <property type="molecule type" value="Genomic_DNA"/>
</dbReference>
<evidence type="ECO:0000256" key="3">
    <source>
        <dbReference type="SAM" id="MobiDB-lite"/>
    </source>
</evidence>
<dbReference type="PANTHER" id="PTHR44170">
    <property type="entry name" value="PROTEIN SIDEKICK"/>
    <property type="match status" value="1"/>
</dbReference>
<comment type="caution">
    <text evidence="6">The sequence shown here is derived from an EMBL/GenBank/DDBJ whole genome shotgun (WGS) entry which is preliminary data.</text>
</comment>
<dbReference type="Pfam" id="PF13927">
    <property type="entry name" value="Ig_3"/>
    <property type="match status" value="2"/>
</dbReference>
<dbReference type="SMART" id="SM00409">
    <property type="entry name" value="IG"/>
    <property type="match status" value="3"/>
</dbReference>
<dbReference type="PROSITE" id="PS50835">
    <property type="entry name" value="IG_LIKE"/>
    <property type="match status" value="3"/>
</dbReference>
<feature type="domain" description="Ig-like" evidence="5">
    <location>
        <begin position="74"/>
        <end position="162"/>
    </location>
</feature>
<dbReference type="InterPro" id="IPR036179">
    <property type="entry name" value="Ig-like_dom_sf"/>
</dbReference>
<dbReference type="SMART" id="SM00408">
    <property type="entry name" value="IGc2"/>
    <property type="match status" value="3"/>
</dbReference>
<name>A0ABD0KI15_9CAEN</name>
<dbReference type="SUPFAM" id="SSF48726">
    <property type="entry name" value="Immunoglobulin"/>
    <property type="match status" value="3"/>
</dbReference>
<evidence type="ECO:0000313" key="7">
    <source>
        <dbReference type="Proteomes" id="UP001519460"/>
    </source>
</evidence>
<dbReference type="Gene3D" id="2.60.40.10">
    <property type="entry name" value="Immunoglobulins"/>
    <property type="match status" value="3"/>
</dbReference>
<accession>A0ABD0KI15</accession>
<dbReference type="InterPro" id="IPR003599">
    <property type="entry name" value="Ig_sub"/>
</dbReference>
<keyword evidence="4" id="KW-0472">Membrane</keyword>
<evidence type="ECO:0000259" key="5">
    <source>
        <dbReference type="PROSITE" id="PS50835"/>
    </source>
</evidence>
<evidence type="ECO:0000256" key="4">
    <source>
        <dbReference type="SAM" id="Phobius"/>
    </source>
</evidence>
<keyword evidence="1" id="KW-0677">Repeat</keyword>
<feature type="region of interest" description="Disordered" evidence="3">
    <location>
        <begin position="415"/>
        <end position="452"/>
    </location>
</feature>
<keyword evidence="2" id="KW-1015">Disulfide bond</keyword>
<gene>
    <name evidence="6" type="ORF">BaRGS_00021956</name>
</gene>